<feature type="compositionally biased region" description="Polar residues" evidence="1">
    <location>
        <begin position="1"/>
        <end position="10"/>
    </location>
</feature>
<dbReference type="AlphaFoldDB" id="A0A9Q3D2L1"/>
<feature type="region of interest" description="Disordered" evidence="1">
    <location>
        <begin position="1"/>
        <end position="39"/>
    </location>
</feature>
<evidence type="ECO:0000313" key="3">
    <source>
        <dbReference type="Proteomes" id="UP000765509"/>
    </source>
</evidence>
<accession>A0A9Q3D2L1</accession>
<evidence type="ECO:0000256" key="1">
    <source>
        <dbReference type="SAM" id="MobiDB-lite"/>
    </source>
</evidence>
<reference evidence="2" key="1">
    <citation type="submission" date="2021-03" db="EMBL/GenBank/DDBJ databases">
        <title>Draft genome sequence of rust myrtle Austropuccinia psidii MF-1, a brazilian biotype.</title>
        <authorList>
            <person name="Quecine M.C."/>
            <person name="Pachon D.M.R."/>
            <person name="Bonatelli M.L."/>
            <person name="Correr F.H."/>
            <person name="Franceschini L.M."/>
            <person name="Leite T.F."/>
            <person name="Margarido G.R.A."/>
            <person name="Almeida C.A."/>
            <person name="Ferrarezi J.A."/>
            <person name="Labate C.A."/>
        </authorList>
    </citation>
    <scope>NUCLEOTIDE SEQUENCE</scope>
    <source>
        <strain evidence="2">MF-1</strain>
    </source>
</reference>
<name>A0A9Q3D2L1_9BASI</name>
<evidence type="ECO:0000313" key="2">
    <source>
        <dbReference type="EMBL" id="MBW0492816.1"/>
    </source>
</evidence>
<organism evidence="2 3">
    <name type="scientific">Austropuccinia psidii MF-1</name>
    <dbReference type="NCBI Taxonomy" id="1389203"/>
    <lineage>
        <taxon>Eukaryota</taxon>
        <taxon>Fungi</taxon>
        <taxon>Dikarya</taxon>
        <taxon>Basidiomycota</taxon>
        <taxon>Pucciniomycotina</taxon>
        <taxon>Pucciniomycetes</taxon>
        <taxon>Pucciniales</taxon>
        <taxon>Sphaerophragmiaceae</taxon>
        <taxon>Austropuccinia</taxon>
    </lineage>
</organism>
<protein>
    <submittedName>
        <fullName evidence="2">Uncharacterized protein</fullName>
    </submittedName>
</protein>
<keyword evidence="3" id="KW-1185">Reference proteome</keyword>
<gene>
    <name evidence="2" type="ORF">O181_032531</name>
</gene>
<sequence length="88" mass="9419">MSSSWASSFQRQKDGPFGKEFPVAEGPTPDVTGSSQRHVARWTNVGRPITAGGRPIYSSSAVPIPRSNTEGVVKWIRQIADSPPAPDA</sequence>
<comment type="caution">
    <text evidence="2">The sequence shown here is derived from an EMBL/GenBank/DDBJ whole genome shotgun (WGS) entry which is preliminary data.</text>
</comment>
<dbReference type="EMBL" id="AVOT02011770">
    <property type="protein sequence ID" value="MBW0492816.1"/>
    <property type="molecule type" value="Genomic_DNA"/>
</dbReference>
<proteinExistence type="predicted"/>
<dbReference type="Proteomes" id="UP000765509">
    <property type="component" value="Unassembled WGS sequence"/>
</dbReference>